<dbReference type="Proteomes" id="UP000887579">
    <property type="component" value="Unplaced"/>
</dbReference>
<reference evidence="2" key="1">
    <citation type="submission" date="2022-11" db="UniProtKB">
        <authorList>
            <consortium name="WormBaseParasite"/>
        </authorList>
    </citation>
    <scope>IDENTIFICATION</scope>
</reference>
<sequence length="417" mass="49261">MDDNEAESLNLNNENQEKRSPQEIFAEILKSLDEYTDQKTHRPLKIGNYFFGLSEYLIKDRTLIIFEWEDKRMVRQYYKHWGNNQWRCLGCERRYRRQLKASRFHVYFVNGIVFIPFGHDCNPRDREIVMQYQKFLQEGNVQLARRMSQLVNFDYGESSLANVINKLNLPSSSMPKQSYSKERENVAKKPSANLKRKLNDIDCTSSSADMLPLVKKKSNDTCCIDNKMDLSNNQKHENTVMKKEKEATPIPATTFSFKKPFNFTLKNICNKLDIKFCKEALNFWEEIKFKKMNTLSTNIKTQKFKTKNFHKILSNFFTGRFCDYPQIYFAINEALRNKLVDKGEMTANEIDELCSSYKVTETHFKFIAEFIPCKILIFDLENNEVKKYGKWKNENNNNILSLVLAFENRKYSVVVDL</sequence>
<accession>A0AC34F1F9</accession>
<protein>
    <submittedName>
        <fullName evidence="2">Uncharacterized protein</fullName>
    </submittedName>
</protein>
<dbReference type="WBParaSite" id="ES5_v2.g10845.t1">
    <property type="protein sequence ID" value="ES5_v2.g10845.t1"/>
    <property type="gene ID" value="ES5_v2.g10845"/>
</dbReference>
<evidence type="ECO:0000313" key="2">
    <source>
        <dbReference type="WBParaSite" id="ES5_v2.g10845.t1"/>
    </source>
</evidence>
<organism evidence="1 2">
    <name type="scientific">Panagrolaimus sp. ES5</name>
    <dbReference type="NCBI Taxonomy" id="591445"/>
    <lineage>
        <taxon>Eukaryota</taxon>
        <taxon>Metazoa</taxon>
        <taxon>Ecdysozoa</taxon>
        <taxon>Nematoda</taxon>
        <taxon>Chromadorea</taxon>
        <taxon>Rhabditida</taxon>
        <taxon>Tylenchina</taxon>
        <taxon>Panagrolaimomorpha</taxon>
        <taxon>Panagrolaimoidea</taxon>
        <taxon>Panagrolaimidae</taxon>
        <taxon>Panagrolaimus</taxon>
    </lineage>
</organism>
<proteinExistence type="predicted"/>
<name>A0AC34F1F9_9BILA</name>
<evidence type="ECO:0000313" key="1">
    <source>
        <dbReference type="Proteomes" id="UP000887579"/>
    </source>
</evidence>